<accession>A0A1M4UTS6</accession>
<proteinExistence type="predicted"/>
<feature type="region of interest" description="Disordered" evidence="1">
    <location>
        <begin position="27"/>
        <end position="47"/>
    </location>
</feature>
<organism evidence="2 3">
    <name type="scientific">Lactonifactor longoviformis DSM 17459</name>
    <dbReference type="NCBI Taxonomy" id="1122155"/>
    <lineage>
        <taxon>Bacteria</taxon>
        <taxon>Bacillati</taxon>
        <taxon>Bacillota</taxon>
        <taxon>Clostridia</taxon>
        <taxon>Eubacteriales</taxon>
        <taxon>Clostridiaceae</taxon>
        <taxon>Lactonifactor</taxon>
    </lineage>
</organism>
<reference evidence="2 3" key="1">
    <citation type="submission" date="2016-11" db="EMBL/GenBank/DDBJ databases">
        <authorList>
            <person name="Jaros S."/>
            <person name="Januszkiewicz K."/>
            <person name="Wedrychowicz H."/>
        </authorList>
    </citation>
    <scope>NUCLEOTIDE SEQUENCE [LARGE SCALE GENOMIC DNA]</scope>
    <source>
        <strain evidence="2 3">DSM 17459</strain>
    </source>
</reference>
<name>A0A1M4UTS6_9CLOT</name>
<evidence type="ECO:0000256" key="1">
    <source>
        <dbReference type="SAM" id="MobiDB-lite"/>
    </source>
</evidence>
<sequence length="47" mass="5535">MRLPDRKRKISLSVWLCLYLAFPDRRGQEENSDEEMDGMVSEPFAAF</sequence>
<dbReference type="STRING" id="1122155.SAMN02745158_00980"/>
<dbReference type="EMBL" id="FQVI01000003">
    <property type="protein sequence ID" value="SHE60136.1"/>
    <property type="molecule type" value="Genomic_DNA"/>
</dbReference>
<dbReference type="Proteomes" id="UP000184245">
    <property type="component" value="Unassembled WGS sequence"/>
</dbReference>
<keyword evidence="3" id="KW-1185">Reference proteome</keyword>
<protein>
    <submittedName>
        <fullName evidence="2">Uncharacterized protein</fullName>
    </submittedName>
</protein>
<gene>
    <name evidence="2" type="ORF">SAMN02745158_00980</name>
</gene>
<evidence type="ECO:0000313" key="3">
    <source>
        <dbReference type="Proteomes" id="UP000184245"/>
    </source>
</evidence>
<evidence type="ECO:0000313" key="2">
    <source>
        <dbReference type="EMBL" id="SHE60136.1"/>
    </source>
</evidence>
<dbReference type="AlphaFoldDB" id="A0A1M4UTS6"/>